<evidence type="ECO:0000313" key="4">
    <source>
        <dbReference type="WBParaSite" id="PSU_v2.g17127.t1"/>
    </source>
</evidence>
<evidence type="ECO:0000259" key="2">
    <source>
        <dbReference type="PROSITE" id="PS50011"/>
    </source>
</evidence>
<feature type="region of interest" description="Disordered" evidence="1">
    <location>
        <begin position="151"/>
        <end position="174"/>
    </location>
</feature>
<feature type="compositionally biased region" description="Acidic residues" evidence="1">
    <location>
        <begin position="155"/>
        <end position="168"/>
    </location>
</feature>
<keyword evidence="3" id="KW-1185">Reference proteome</keyword>
<dbReference type="Proteomes" id="UP000887577">
    <property type="component" value="Unplaced"/>
</dbReference>
<dbReference type="InterPro" id="IPR001245">
    <property type="entry name" value="Ser-Thr/Tyr_kinase_cat_dom"/>
</dbReference>
<dbReference type="InterPro" id="IPR050122">
    <property type="entry name" value="RTK"/>
</dbReference>
<dbReference type="AlphaFoldDB" id="A0A914YCH5"/>
<dbReference type="PANTHER" id="PTHR24416:SF600">
    <property type="entry name" value="PDGF- AND VEGF-RECEPTOR RELATED, ISOFORM J"/>
    <property type="match status" value="1"/>
</dbReference>
<dbReference type="InterPro" id="IPR000719">
    <property type="entry name" value="Prot_kinase_dom"/>
</dbReference>
<dbReference type="GO" id="GO:0005524">
    <property type="term" value="F:ATP binding"/>
    <property type="evidence" value="ECO:0007669"/>
    <property type="project" value="InterPro"/>
</dbReference>
<evidence type="ECO:0000256" key="1">
    <source>
        <dbReference type="SAM" id="MobiDB-lite"/>
    </source>
</evidence>
<dbReference type="GO" id="GO:0043235">
    <property type="term" value="C:receptor complex"/>
    <property type="evidence" value="ECO:0007669"/>
    <property type="project" value="TreeGrafter"/>
</dbReference>
<dbReference type="GO" id="GO:0004714">
    <property type="term" value="F:transmembrane receptor protein tyrosine kinase activity"/>
    <property type="evidence" value="ECO:0007669"/>
    <property type="project" value="TreeGrafter"/>
</dbReference>
<reference evidence="4" key="1">
    <citation type="submission" date="2022-11" db="UniProtKB">
        <authorList>
            <consortium name="WormBaseParasite"/>
        </authorList>
    </citation>
    <scope>IDENTIFICATION</scope>
</reference>
<organism evidence="3 4">
    <name type="scientific">Panagrolaimus superbus</name>
    <dbReference type="NCBI Taxonomy" id="310955"/>
    <lineage>
        <taxon>Eukaryota</taxon>
        <taxon>Metazoa</taxon>
        <taxon>Ecdysozoa</taxon>
        <taxon>Nematoda</taxon>
        <taxon>Chromadorea</taxon>
        <taxon>Rhabditida</taxon>
        <taxon>Tylenchina</taxon>
        <taxon>Panagrolaimomorpha</taxon>
        <taxon>Panagrolaimoidea</taxon>
        <taxon>Panagrolaimidae</taxon>
        <taxon>Panagrolaimus</taxon>
    </lineage>
</organism>
<dbReference type="InterPro" id="IPR011009">
    <property type="entry name" value="Kinase-like_dom_sf"/>
</dbReference>
<dbReference type="SUPFAM" id="SSF56112">
    <property type="entry name" value="Protein kinase-like (PK-like)"/>
    <property type="match status" value="1"/>
</dbReference>
<name>A0A914YCH5_9BILA</name>
<dbReference type="PRINTS" id="PR00109">
    <property type="entry name" value="TYRKINASE"/>
</dbReference>
<feature type="domain" description="Protein kinase" evidence="2">
    <location>
        <begin position="1"/>
        <end position="83"/>
    </location>
</feature>
<dbReference type="Pfam" id="PF07714">
    <property type="entry name" value="PK_Tyr_Ser-Thr"/>
    <property type="match status" value="1"/>
</dbReference>
<dbReference type="PROSITE" id="PS50011">
    <property type="entry name" value="PROTEIN_KINASE_DOM"/>
    <property type="match status" value="1"/>
</dbReference>
<accession>A0A914YCH5</accession>
<evidence type="ECO:0000313" key="3">
    <source>
        <dbReference type="Proteomes" id="UP000887577"/>
    </source>
</evidence>
<dbReference type="PANTHER" id="PTHR24416">
    <property type="entry name" value="TYROSINE-PROTEIN KINASE RECEPTOR"/>
    <property type="match status" value="1"/>
</dbReference>
<dbReference type="GO" id="GO:0005886">
    <property type="term" value="C:plasma membrane"/>
    <property type="evidence" value="ECO:0007669"/>
    <property type="project" value="TreeGrafter"/>
</dbReference>
<protein>
    <submittedName>
        <fullName evidence="4">Protein kinase domain-containing protein</fullName>
    </submittedName>
</protein>
<proteinExistence type="predicted"/>
<dbReference type="WBParaSite" id="PSU_v2.g17127.t1">
    <property type="protein sequence ID" value="PSU_v2.g17127.t1"/>
    <property type="gene ID" value="PSU_v2.g17127"/>
</dbReference>
<dbReference type="GO" id="GO:0007169">
    <property type="term" value="P:cell surface receptor protein tyrosine kinase signaling pathway"/>
    <property type="evidence" value="ECO:0007669"/>
    <property type="project" value="TreeGrafter"/>
</dbReference>
<dbReference type="Gene3D" id="1.10.510.10">
    <property type="entry name" value="Transferase(Phosphotransferase) domain 1"/>
    <property type="match status" value="1"/>
</dbReference>
<sequence>MQNLKSDIWAFGIVLYEMYSLGEIPFAKIEPKMLLDYLEAGNRPEKPEFCNQETYDIMLNCWQESPPKRPSFEELLTIFTVFLERSTEGYGYLPLLKSETTPNTNEISQKLAQNIVPAPEPPIPRKTVRQRLTSEKNKIFKKLKRTNTKNSVFQIEDEDEENDDDEENAGGKPVTKQLKIQIPTALTDGPYSAGVEQFRPRFTSVRSAASYGSLNDIDEIIDPGVEMRNGKPRLRSNLADIPSSTNSSLRKSSTFHLGDIPKDGDLKKPFFQRFL</sequence>